<sequence length="333" mass="37732">MSVPGLPLPELWEVIIGLIPPLLNDLNTVSLPRARRLMAVLNESPHLIAYIRSLRIYSGSQAAYRALATIPWSHLINLTFEFTPPLSSLDDIKILVRTRSLRSLHTYYDEHEWSEEALFAVLSSCSQNLEELELQIKADETSSFRGPGLPFYRPALCSLTLGTDGPLPDFLHQAFDLTGLRTLSWHGSRSRALDRLLLQYGSMVETLILPGGLLPNPPANFNFGRSFTSLTHLQVKFTYNCFDAIKETLAHLSLSNCLATLRFDILAVLIHDYNFKQWATEFEDITLTRLGALQRVEMAFVPKYIPGDEQDSPELLRPFFPRLDEKDLLFLCV</sequence>
<protein>
    <submittedName>
        <fullName evidence="1">Uncharacterized protein</fullName>
    </submittedName>
</protein>
<accession>A0AAW0AW84</accession>
<comment type="caution">
    <text evidence="1">The sequence shown here is derived from an EMBL/GenBank/DDBJ whole genome shotgun (WGS) entry which is preliminary data.</text>
</comment>
<dbReference type="EMBL" id="JAWWNJ010000047">
    <property type="protein sequence ID" value="KAK7017751.1"/>
    <property type="molecule type" value="Genomic_DNA"/>
</dbReference>
<dbReference type="Proteomes" id="UP001362999">
    <property type="component" value="Unassembled WGS sequence"/>
</dbReference>
<proteinExistence type="predicted"/>
<gene>
    <name evidence="1" type="ORF">R3P38DRAFT_2985246</name>
</gene>
<reference evidence="1 2" key="1">
    <citation type="journal article" date="2024" name="J Genomics">
        <title>Draft genome sequencing and assembly of Favolaschia claudopus CIRM-BRFM 2984 isolated from oak limbs.</title>
        <authorList>
            <person name="Navarro D."/>
            <person name="Drula E."/>
            <person name="Chaduli D."/>
            <person name="Cazenave R."/>
            <person name="Ahrendt S."/>
            <person name="Wang J."/>
            <person name="Lipzen A."/>
            <person name="Daum C."/>
            <person name="Barry K."/>
            <person name="Grigoriev I.V."/>
            <person name="Favel A."/>
            <person name="Rosso M.N."/>
            <person name="Martin F."/>
        </authorList>
    </citation>
    <scope>NUCLEOTIDE SEQUENCE [LARGE SCALE GENOMIC DNA]</scope>
    <source>
        <strain evidence="1 2">CIRM-BRFM 2984</strain>
    </source>
</reference>
<dbReference type="AlphaFoldDB" id="A0AAW0AW84"/>
<evidence type="ECO:0000313" key="2">
    <source>
        <dbReference type="Proteomes" id="UP001362999"/>
    </source>
</evidence>
<name>A0AAW0AW84_9AGAR</name>
<keyword evidence="2" id="KW-1185">Reference proteome</keyword>
<evidence type="ECO:0000313" key="1">
    <source>
        <dbReference type="EMBL" id="KAK7017751.1"/>
    </source>
</evidence>
<organism evidence="1 2">
    <name type="scientific">Favolaschia claudopus</name>
    <dbReference type="NCBI Taxonomy" id="2862362"/>
    <lineage>
        <taxon>Eukaryota</taxon>
        <taxon>Fungi</taxon>
        <taxon>Dikarya</taxon>
        <taxon>Basidiomycota</taxon>
        <taxon>Agaricomycotina</taxon>
        <taxon>Agaricomycetes</taxon>
        <taxon>Agaricomycetidae</taxon>
        <taxon>Agaricales</taxon>
        <taxon>Marasmiineae</taxon>
        <taxon>Mycenaceae</taxon>
        <taxon>Favolaschia</taxon>
    </lineage>
</organism>